<evidence type="ECO:0000313" key="1">
    <source>
        <dbReference type="EMBL" id="MCC5605158.1"/>
    </source>
</evidence>
<keyword evidence="2" id="KW-1185">Reference proteome</keyword>
<reference evidence="1 2" key="1">
    <citation type="journal article" date="2021" name="Microorganisms">
        <title>Genome Evolution of Filamentous Cyanobacterium Nostoc Species: From Facultative Symbiosis to Free Living.</title>
        <authorList>
            <person name="Huo D."/>
            <person name="Li H."/>
            <person name="Cai F."/>
            <person name="Guo X."/>
            <person name="Qiao Z."/>
            <person name="Wang W."/>
            <person name="Yu G."/>
            <person name="Li R."/>
        </authorList>
    </citation>
    <scope>NUCLEOTIDE SEQUENCE [LARGE SCALE GENOMIC DNA]</scope>
    <source>
        <strain evidence="1 2">CHAB 5714</strain>
    </source>
</reference>
<gene>
    <name evidence="1" type="ORF">LC586_40175</name>
</gene>
<name>A0ABS8IPJ2_9NOSO</name>
<organism evidence="1 2">
    <name type="scientific">Nostoc favosum CHAB5714</name>
    <dbReference type="NCBI Taxonomy" id="2780399"/>
    <lineage>
        <taxon>Bacteria</taxon>
        <taxon>Bacillati</taxon>
        <taxon>Cyanobacteriota</taxon>
        <taxon>Cyanophyceae</taxon>
        <taxon>Nostocales</taxon>
        <taxon>Nostocaceae</taxon>
        <taxon>Nostoc</taxon>
        <taxon>Nostoc favosum</taxon>
    </lineage>
</organism>
<dbReference type="Proteomes" id="UP001199525">
    <property type="component" value="Unassembled WGS sequence"/>
</dbReference>
<sequence length="212" mass="24136">MATDRSKEVERKKAEALVRLNKATAEGRQCLNERDPNEIARDFEAVHPHLFLVGAHWAEFSNGIKAIERDTVRARLQRWMDTAVNIETGNKVYIDRLVLNRVMNALANLRKRPTGFQPPSASVVKFVREWCLLRQFACIQTVDLFKAFCAFCKYNGEAACSQKAFARQLLEALRDARVMKRRLSIDGRPRVVYEGICLSAAASLAADINIYY</sequence>
<dbReference type="RefSeq" id="WP_229491308.1">
    <property type="nucleotide sequence ID" value="NZ_JAIVFQ010000220.1"/>
</dbReference>
<evidence type="ECO:0000313" key="2">
    <source>
        <dbReference type="Proteomes" id="UP001199525"/>
    </source>
</evidence>
<protein>
    <submittedName>
        <fullName evidence="1">Uncharacterized protein</fullName>
    </submittedName>
</protein>
<proteinExistence type="predicted"/>
<comment type="caution">
    <text evidence="1">The sequence shown here is derived from an EMBL/GenBank/DDBJ whole genome shotgun (WGS) entry which is preliminary data.</text>
</comment>
<accession>A0ABS8IPJ2</accession>
<dbReference type="EMBL" id="JAIVFQ010000220">
    <property type="protein sequence ID" value="MCC5605158.1"/>
    <property type="molecule type" value="Genomic_DNA"/>
</dbReference>